<dbReference type="Proteomes" id="UP000287823">
    <property type="component" value="Unassembled WGS sequence"/>
</dbReference>
<sequence length="117" mass="14069">MFELRWFKTFIWTLATFFAILFVLPLAYELFVIATPEMDASAERNSRQLVQFTSNIFSWVALFLGCLVAWNQRQTHIRRERLHKRVIERTREKRRQAREAQYEKLYGKKPPKGRSTS</sequence>
<feature type="transmembrane region" description="Helical" evidence="2">
    <location>
        <begin position="9"/>
        <end position="28"/>
    </location>
</feature>
<feature type="compositionally biased region" description="Basic and acidic residues" evidence="1">
    <location>
        <begin position="92"/>
        <end position="106"/>
    </location>
</feature>
<proteinExistence type="predicted"/>
<feature type="transmembrane region" description="Helical" evidence="2">
    <location>
        <begin position="48"/>
        <end position="70"/>
    </location>
</feature>
<feature type="region of interest" description="Disordered" evidence="1">
    <location>
        <begin position="92"/>
        <end position="117"/>
    </location>
</feature>
<evidence type="ECO:0000256" key="2">
    <source>
        <dbReference type="SAM" id="Phobius"/>
    </source>
</evidence>
<evidence type="ECO:0000256" key="1">
    <source>
        <dbReference type="SAM" id="MobiDB-lite"/>
    </source>
</evidence>
<keyword evidence="4" id="KW-1185">Reference proteome</keyword>
<accession>A0A432WHC2</accession>
<keyword evidence="2" id="KW-0472">Membrane</keyword>
<evidence type="ECO:0000313" key="3">
    <source>
        <dbReference type="EMBL" id="RUO33163.1"/>
    </source>
</evidence>
<dbReference type="AlphaFoldDB" id="A0A432WHC2"/>
<dbReference type="RefSeq" id="WP_126798885.1">
    <property type="nucleotide sequence ID" value="NZ_PIPO01000003.1"/>
</dbReference>
<gene>
    <name evidence="3" type="ORF">CWE14_08020</name>
</gene>
<evidence type="ECO:0000313" key="4">
    <source>
        <dbReference type="Proteomes" id="UP000287823"/>
    </source>
</evidence>
<reference evidence="3 4" key="1">
    <citation type="journal article" date="2011" name="Front. Microbiol.">
        <title>Genomic signatures of strain selection and enhancement in Bacillus atrophaeus var. globigii, a historical biowarfare simulant.</title>
        <authorList>
            <person name="Gibbons H.S."/>
            <person name="Broomall S.M."/>
            <person name="McNew L.A."/>
            <person name="Daligault H."/>
            <person name="Chapman C."/>
            <person name="Bruce D."/>
            <person name="Karavis M."/>
            <person name="Krepps M."/>
            <person name="McGregor P.A."/>
            <person name="Hong C."/>
            <person name="Park K.H."/>
            <person name="Akmal A."/>
            <person name="Feldman A."/>
            <person name="Lin J.S."/>
            <person name="Chang W.E."/>
            <person name="Higgs B.W."/>
            <person name="Demirev P."/>
            <person name="Lindquist J."/>
            <person name="Liem A."/>
            <person name="Fochler E."/>
            <person name="Read T.D."/>
            <person name="Tapia R."/>
            <person name="Johnson S."/>
            <person name="Bishop-Lilly K.A."/>
            <person name="Detter C."/>
            <person name="Han C."/>
            <person name="Sozhamannan S."/>
            <person name="Rosenzweig C.N."/>
            <person name="Skowronski E.W."/>
        </authorList>
    </citation>
    <scope>NUCLEOTIDE SEQUENCE [LARGE SCALE GENOMIC DNA]</scope>
    <source>
        <strain evidence="3 4">Y4G10-17</strain>
    </source>
</reference>
<name>A0A432WHC2_9GAMM</name>
<dbReference type="EMBL" id="PIPO01000003">
    <property type="protein sequence ID" value="RUO33163.1"/>
    <property type="molecule type" value="Genomic_DNA"/>
</dbReference>
<comment type="caution">
    <text evidence="3">The sequence shown here is derived from an EMBL/GenBank/DDBJ whole genome shotgun (WGS) entry which is preliminary data.</text>
</comment>
<protein>
    <submittedName>
        <fullName evidence="3">Uncharacterized protein</fullName>
    </submittedName>
</protein>
<keyword evidence="2" id="KW-0812">Transmembrane</keyword>
<feature type="compositionally biased region" description="Basic residues" evidence="1">
    <location>
        <begin position="107"/>
        <end position="117"/>
    </location>
</feature>
<organism evidence="3 4">
    <name type="scientific">Aliidiomarina soli</name>
    <dbReference type="NCBI Taxonomy" id="1928574"/>
    <lineage>
        <taxon>Bacteria</taxon>
        <taxon>Pseudomonadati</taxon>
        <taxon>Pseudomonadota</taxon>
        <taxon>Gammaproteobacteria</taxon>
        <taxon>Alteromonadales</taxon>
        <taxon>Idiomarinaceae</taxon>
        <taxon>Aliidiomarina</taxon>
    </lineage>
</organism>
<keyword evidence="2" id="KW-1133">Transmembrane helix</keyword>